<evidence type="ECO:0000256" key="1">
    <source>
        <dbReference type="SAM" id="Phobius"/>
    </source>
</evidence>
<name>A0A645JAD5_9ZZZZ</name>
<organism evidence="2">
    <name type="scientific">bioreactor metagenome</name>
    <dbReference type="NCBI Taxonomy" id="1076179"/>
    <lineage>
        <taxon>unclassified sequences</taxon>
        <taxon>metagenomes</taxon>
        <taxon>ecological metagenomes</taxon>
    </lineage>
</organism>
<keyword evidence="1" id="KW-0812">Transmembrane</keyword>
<accession>A0A645JAD5</accession>
<sequence>MFLTCSIIKIGVDRFLKESWMLILAMMIGLLAITYIPPITLLLPRLLG</sequence>
<protein>
    <recommendedName>
        <fullName evidence="3">TRAP C4-dicarboxylate transport system permease DctM subunit domain-containing protein</fullName>
    </recommendedName>
</protein>
<proteinExistence type="predicted"/>
<keyword evidence="1" id="KW-0472">Membrane</keyword>
<dbReference type="AlphaFoldDB" id="A0A645JAD5"/>
<reference evidence="2" key="1">
    <citation type="submission" date="2019-08" db="EMBL/GenBank/DDBJ databases">
        <authorList>
            <person name="Kucharzyk K."/>
            <person name="Murdoch R.W."/>
            <person name="Higgins S."/>
            <person name="Loffler F."/>
        </authorList>
    </citation>
    <scope>NUCLEOTIDE SEQUENCE</scope>
</reference>
<gene>
    <name evidence="2" type="ORF">SDC9_208300</name>
</gene>
<dbReference type="EMBL" id="VSSQ01136012">
    <property type="protein sequence ID" value="MPN60571.1"/>
    <property type="molecule type" value="Genomic_DNA"/>
</dbReference>
<feature type="transmembrane region" description="Helical" evidence="1">
    <location>
        <begin position="20"/>
        <end position="43"/>
    </location>
</feature>
<keyword evidence="1" id="KW-1133">Transmembrane helix</keyword>
<evidence type="ECO:0000313" key="2">
    <source>
        <dbReference type="EMBL" id="MPN60571.1"/>
    </source>
</evidence>
<evidence type="ECO:0008006" key="3">
    <source>
        <dbReference type="Google" id="ProtNLM"/>
    </source>
</evidence>
<comment type="caution">
    <text evidence="2">The sequence shown here is derived from an EMBL/GenBank/DDBJ whole genome shotgun (WGS) entry which is preliminary data.</text>
</comment>